<keyword evidence="4" id="KW-1185">Reference proteome</keyword>
<comment type="caution">
    <text evidence="3">The sequence shown here is derived from an EMBL/GenBank/DDBJ whole genome shotgun (WGS) entry which is preliminary data.</text>
</comment>
<sequence length="559" mass="65855">MEKNYLKLTVDKPNKIRMQNFYLDVWFNFHGFATSIKYLGKELLNNLQGEPCDPDKNHSFYCDYHLDGKTIRINPNNFKIIKADQELLHIVFTDNKNVLEIAYHFIMMKNDPVIYSFVKAKNNVHKEVKLDELRTVYRFNHKLFPIAFNGVRTGMQPTSKEMMQGTKLQDETYEMLKGSLYSNSKVYSKYDYAGYFKDTNFWGQFGDDLGVWIINTDTSYYGGGPLNQDLMVHYDGIVLNYLSSEHFGKGKFYISKDWQKLYGPWLIYFNNGSICDVKKRVEKEKHIFPYSWVKDSNYPISLGEVSGKLDLKTTSSIQYCMILASKKDIPVLEQHDGFTYYCLTDEKNKFMFKNIRPGEYYLSCYAQSGDDLENHQLGKVWVKSNQSQDLGIFQINNKNQTIWQIGQSDHTTKGFKFSNQLRNYMWMNLVPDNLSYHVGKKDDWYYLQNDKGVWNIYFNLDKHYLSKNLNLQFSFAGVTQKQMTKNDGEDIFIELNDRHLMKKHYENDRSGYRSSMLSGRYHFLNIEVPALYLKKHNKISISTNGLIMYDTIKLCKERH</sequence>
<evidence type="ECO:0000259" key="2">
    <source>
        <dbReference type="Pfam" id="PF14683"/>
    </source>
</evidence>
<dbReference type="InterPro" id="IPR051850">
    <property type="entry name" value="Polysacch_Lyase_4"/>
</dbReference>
<dbReference type="InterPro" id="IPR008979">
    <property type="entry name" value="Galactose-bd-like_sf"/>
</dbReference>
<dbReference type="EMBL" id="AZGI01000015">
    <property type="protein sequence ID" value="KRM40527.1"/>
    <property type="molecule type" value="Genomic_DNA"/>
</dbReference>
<dbReference type="InterPro" id="IPR015364">
    <property type="entry name" value="RhgB_N"/>
</dbReference>
<dbReference type="eggNOG" id="ENOG502ZAF0">
    <property type="taxonomic scope" value="Bacteria"/>
</dbReference>
<dbReference type="GO" id="GO:0016837">
    <property type="term" value="F:carbon-oxygen lyase activity, acting on polysaccharides"/>
    <property type="evidence" value="ECO:0007669"/>
    <property type="project" value="InterPro"/>
</dbReference>
<dbReference type="SUPFAM" id="SSF49785">
    <property type="entry name" value="Galactose-binding domain-like"/>
    <property type="match status" value="1"/>
</dbReference>
<dbReference type="AlphaFoldDB" id="A0A0R1YE48"/>
<dbReference type="Pfam" id="PF14683">
    <property type="entry name" value="CBM-like"/>
    <property type="match status" value="1"/>
</dbReference>
<dbReference type="Pfam" id="PF09284">
    <property type="entry name" value="RhgB_N"/>
    <property type="match status" value="1"/>
</dbReference>
<dbReference type="PANTHER" id="PTHR32018">
    <property type="entry name" value="RHAMNOGALACTURONATE LYASE FAMILY PROTEIN"/>
    <property type="match status" value="1"/>
</dbReference>
<dbReference type="InterPro" id="IPR014718">
    <property type="entry name" value="GH-type_carb-bd"/>
</dbReference>
<dbReference type="CDD" id="cd10317">
    <property type="entry name" value="RGL4_C"/>
    <property type="match status" value="1"/>
</dbReference>
<name>A0A0R1YE48_9LACO</name>
<accession>A0A0R1YE48</accession>
<dbReference type="CDD" id="cd10320">
    <property type="entry name" value="RGL4_N"/>
    <property type="match status" value="1"/>
</dbReference>
<proteinExistence type="predicted"/>
<evidence type="ECO:0000313" key="3">
    <source>
        <dbReference type="EMBL" id="KRM40527.1"/>
    </source>
</evidence>
<dbReference type="RefSeq" id="WP_025080460.1">
    <property type="nucleotide sequence ID" value="NZ_AZGI01000015.1"/>
</dbReference>
<feature type="domain" description="Rhamnogalacturonase B N-terminal" evidence="1">
    <location>
        <begin position="102"/>
        <end position="279"/>
    </location>
</feature>
<dbReference type="GO" id="GO:0030246">
    <property type="term" value="F:carbohydrate binding"/>
    <property type="evidence" value="ECO:0007669"/>
    <property type="project" value="InterPro"/>
</dbReference>
<protein>
    <submittedName>
        <fullName evidence="3">Rhamnogalacturonate lyase</fullName>
    </submittedName>
</protein>
<evidence type="ECO:0000313" key="4">
    <source>
        <dbReference type="Proteomes" id="UP000051223"/>
    </source>
</evidence>
<dbReference type="PANTHER" id="PTHR32018:SF1">
    <property type="entry name" value="RHAMNOGALACTURONAN ENDOLYASE"/>
    <property type="match status" value="1"/>
</dbReference>
<dbReference type="Gene3D" id="2.70.98.10">
    <property type="match status" value="1"/>
</dbReference>
<reference evidence="3 4" key="1">
    <citation type="journal article" date="2015" name="Genome Announc.">
        <title>Expanding the biotechnology potential of lactobacilli through comparative genomics of 213 strains and associated genera.</title>
        <authorList>
            <person name="Sun Z."/>
            <person name="Harris H.M."/>
            <person name="McCann A."/>
            <person name="Guo C."/>
            <person name="Argimon S."/>
            <person name="Zhang W."/>
            <person name="Yang X."/>
            <person name="Jeffery I.B."/>
            <person name="Cooney J.C."/>
            <person name="Kagawa T.F."/>
            <person name="Liu W."/>
            <person name="Song Y."/>
            <person name="Salvetti E."/>
            <person name="Wrobel A."/>
            <person name="Rasinkangas P."/>
            <person name="Parkhill J."/>
            <person name="Rea M.C."/>
            <person name="O'Sullivan O."/>
            <person name="Ritari J."/>
            <person name="Douillard F.P."/>
            <person name="Paul Ross R."/>
            <person name="Yang R."/>
            <person name="Briner A.E."/>
            <person name="Felis G.E."/>
            <person name="de Vos W.M."/>
            <person name="Barrangou R."/>
            <person name="Klaenhammer T.R."/>
            <person name="Caufield P.W."/>
            <person name="Cui Y."/>
            <person name="Zhang H."/>
            <person name="O'Toole P.W."/>
        </authorList>
    </citation>
    <scope>NUCLEOTIDE SEQUENCE [LARGE SCALE GENOMIC DNA]</scope>
    <source>
        <strain evidence="3 4">DSM 5661</strain>
    </source>
</reference>
<dbReference type="InterPro" id="IPR029411">
    <property type="entry name" value="RG-lyase_III"/>
</dbReference>
<dbReference type="OrthoDB" id="101122at2"/>
<dbReference type="InterPro" id="IPR011013">
    <property type="entry name" value="Gal_mutarotase_sf_dom"/>
</dbReference>
<gene>
    <name evidence="3" type="ORF">FC39_GL000551</name>
</gene>
<evidence type="ECO:0000259" key="1">
    <source>
        <dbReference type="Pfam" id="PF09284"/>
    </source>
</evidence>
<feature type="domain" description="Rhamnogalacturonan lyase" evidence="2">
    <location>
        <begin position="401"/>
        <end position="554"/>
    </location>
</feature>
<dbReference type="SUPFAM" id="SSF74650">
    <property type="entry name" value="Galactose mutarotase-like"/>
    <property type="match status" value="1"/>
</dbReference>
<keyword evidence="3" id="KW-0456">Lyase</keyword>
<dbReference type="PATRIC" id="fig|1423754.3.peg.571"/>
<dbReference type="Proteomes" id="UP000051223">
    <property type="component" value="Unassembled WGS sequence"/>
</dbReference>
<dbReference type="STRING" id="1423754.FC39_GL000551"/>
<dbReference type="GO" id="GO:0005975">
    <property type="term" value="P:carbohydrate metabolic process"/>
    <property type="evidence" value="ECO:0007669"/>
    <property type="project" value="InterPro"/>
</dbReference>
<dbReference type="Gene3D" id="2.60.120.260">
    <property type="entry name" value="Galactose-binding domain-like"/>
    <property type="match status" value="1"/>
</dbReference>
<organism evidence="3 4">
    <name type="scientific">Lactobacillus hamsteri DSM 5661 = JCM 6256</name>
    <dbReference type="NCBI Taxonomy" id="1423754"/>
    <lineage>
        <taxon>Bacteria</taxon>
        <taxon>Bacillati</taxon>
        <taxon>Bacillota</taxon>
        <taxon>Bacilli</taxon>
        <taxon>Lactobacillales</taxon>
        <taxon>Lactobacillaceae</taxon>
        <taxon>Lactobacillus</taxon>
    </lineage>
</organism>